<organism evidence="2 3">
    <name type="scientific">Bacillus salipaludis</name>
    <dbReference type="NCBI Taxonomy" id="2547811"/>
    <lineage>
        <taxon>Bacteria</taxon>
        <taxon>Bacillati</taxon>
        <taxon>Bacillota</taxon>
        <taxon>Bacilli</taxon>
        <taxon>Bacillales</taxon>
        <taxon>Bacillaceae</taxon>
        <taxon>Bacillus</taxon>
    </lineage>
</organism>
<comment type="caution">
    <text evidence="2">The sequence shown here is derived from an EMBL/GenBank/DDBJ whole genome shotgun (WGS) entry which is preliminary data.</text>
</comment>
<proteinExistence type="predicted"/>
<dbReference type="RefSeq" id="WP_308914604.1">
    <property type="nucleotide sequence ID" value="NZ_JAVGVR010000002.1"/>
</dbReference>
<protein>
    <submittedName>
        <fullName evidence="2">Uncharacterized protein</fullName>
    </submittedName>
</protein>
<feature type="transmembrane region" description="Helical" evidence="1">
    <location>
        <begin position="21"/>
        <end position="45"/>
    </location>
</feature>
<evidence type="ECO:0000256" key="1">
    <source>
        <dbReference type="SAM" id="Phobius"/>
    </source>
</evidence>
<accession>A0AA90TWW7</accession>
<reference evidence="2" key="1">
    <citation type="submission" date="2023-08" db="EMBL/GenBank/DDBJ databases">
        <title>Nitrogen cycling bacteria in agricultural field soils.</title>
        <authorList>
            <person name="Jang J."/>
        </authorList>
    </citation>
    <scope>NUCLEOTIDE SEQUENCE</scope>
    <source>
        <strain evidence="2">PS3-36</strain>
    </source>
</reference>
<dbReference type="Proteomes" id="UP001178888">
    <property type="component" value="Unassembled WGS sequence"/>
</dbReference>
<evidence type="ECO:0000313" key="2">
    <source>
        <dbReference type="EMBL" id="MDQ6600981.1"/>
    </source>
</evidence>
<evidence type="ECO:0000313" key="3">
    <source>
        <dbReference type="Proteomes" id="UP001178888"/>
    </source>
</evidence>
<keyword evidence="1" id="KW-0472">Membrane</keyword>
<gene>
    <name evidence="2" type="ORF">RCG21_32830</name>
</gene>
<dbReference type="EMBL" id="JAVGVR010000002">
    <property type="protein sequence ID" value="MDQ6600981.1"/>
    <property type="molecule type" value="Genomic_DNA"/>
</dbReference>
<keyword evidence="1" id="KW-0812">Transmembrane</keyword>
<keyword evidence="3" id="KW-1185">Reference proteome</keyword>
<dbReference type="AlphaFoldDB" id="A0AA90TWW7"/>
<sequence length="60" mass="6030">MQVTLKKGAKVAGTIAVLKNPITWIVAGILLLLSSIFGLALFISISLGGGSTLDSGTGIC</sequence>
<name>A0AA90TWW7_9BACI</name>
<keyword evidence="1" id="KW-1133">Transmembrane helix</keyword>